<keyword evidence="1" id="KW-0472">Membrane</keyword>
<dbReference type="Proteomes" id="UP001148125">
    <property type="component" value="Unassembled WGS sequence"/>
</dbReference>
<evidence type="ECO:0008006" key="4">
    <source>
        <dbReference type="Google" id="ProtNLM"/>
    </source>
</evidence>
<keyword evidence="1" id="KW-1133">Transmembrane helix</keyword>
<keyword evidence="3" id="KW-1185">Reference proteome</keyword>
<gene>
    <name evidence="2" type="ORF">N7Z68_03505</name>
</gene>
<dbReference type="EMBL" id="JAOTPO010000002">
    <property type="protein sequence ID" value="MDE5412437.1"/>
    <property type="molecule type" value="Genomic_DNA"/>
</dbReference>
<organism evidence="2 3">
    <name type="scientific">Alkalihalobacterium chitinilyticum</name>
    <dbReference type="NCBI Taxonomy" id="2980103"/>
    <lineage>
        <taxon>Bacteria</taxon>
        <taxon>Bacillati</taxon>
        <taxon>Bacillota</taxon>
        <taxon>Bacilli</taxon>
        <taxon>Bacillales</taxon>
        <taxon>Bacillaceae</taxon>
        <taxon>Alkalihalobacterium</taxon>
    </lineage>
</organism>
<proteinExistence type="predicted"/>
<protein>
    <recommendedName>
        <fullName evidence="4">Fimbrial assembly protein</fullName>
    </recommendedName>
</protein>
<sequence>MNISIDLLPQRVKAKERGGVPVIPVAGACTVIVAASFLTFMYVDTKSSVQSLEQEVAAQTEVRNTAQQEFLTKTTGMTEYNYIDYYTNMNTLLDTIYKDTIDLKERVYMLLPDRAEVNSYSFLNNGDLSMQITFHSKGDAAIYLNRLLNADLVTSAEVQTISTSNEDLLYQSQFTLKLDTIVGEES</sequence>
<name>A0ABT5VCI2_9BACI</name>
<keyword evidence="1" id="KW-0812">Transmembrane</keyword>
<evidence type="ECO:0000313" key="3">
    <source>
        <dbReference type="Proteomes" id="UP001148125"/>
    </source>
</evidence>
<evidence type="ECO:0000313" key="2">
    <source>
        <dbReference type="EMBL" id="MDE5412437.1"/>
    </source>
</evidence>
<feature type="transmembrane region" description="Helical" evidence="1">
    <location>
        <begin position="20"/>
        <end position="43"/>
    </location>
</feature>
<comment type="caution">
    <text evidence="2">The sequence shown here is derived from an EMBL/GenBank/DDBJ whole genome shotgun (WGS) entry which is preliminary data.</text>
</comment>
<dbReference type="RefSeq" id="WP_275117069.1">
    <property type="nucleotide sequence ID" value="NZ_JAOTPO010000002.1"/>
</dbReference>
<accession>A0ABT5VCI2</accession>
<evidence type="ECO:0000256" key="1">
    <source>
        <dbReference type="SAM" id="Phobius"/>
    </source>
</evidence>
<reference evidence="2" key="1">
    <citation type="submission" date="2024-05" db="EMBL/GenBank/DDBJ databases">
        <title>Alkalihalobacillus sp. strain MEB203 novel alkaliphilic bacterium from Lonar Lake, India.</title>
        <authorList>
            <person name="Joshi A."/>
            <person name="Thite S."/>
            <person name="Mengade P."/>
        </authorList>
    </citation>
    <scope>NUCLEOTIDE SEQUENCE</scope>
    <source>
        <strain evidence="2">MEB 203</strain>
    </source>
</reference>